<sequence length="95" mass="10659">MYAVTVTFRIKPGRMDAFLPLMLANARTSLAEEPGCLQFDVCRAPGEDVVFLYEIYADRAAFDAHLASAHFKAFDVEVAAMVEDKRVALFEEVLR</sequence>
<feature type="domain" description="ABM" evidence="1">
    <location>
        <begin position="2"/>
        <end position="90"/>
    </location>
</feature>
<dbReference type="Pfam" id="PF03992">
    <property type="entry name" value="ABM"/>
    <property type="match status" value="1"/>
</dbReference>
<dbReference type="EMBL" id="FRDL01000005">
    <property type="protein sequence ID" value="SHN66689.1"/>
    <property type="molecule type" value="Genomic_DNA"/>
</dbReference>
<dbReference type="GO" id="GO:0005829">
    <property type="term" value="C:cytosol"/>
    <property type="evidence" value="ECO:0007669"/>
    <property type="project" value="TreeGrafter"/>
</dbReference>
<dbReference type="SUPFAM" id="SSF54909">
    <property type="entry name" value="Dimeric alpha+beta barrel"/>
    <property type="match status" value="1"/>
</dbReference>
<dbReference type="Proteomes" id="UP000184066">
    <property type="component" value="Unassembled WGS sequence"/>
</dbReference>
<organism evidence="2 3">
    <name type="scientific">Oceanicella actignis</name>
    <dbReference type="NCBI Taxonomy" id="1189325"/>
    <lineage>
        <taxon>Bacteria</taxon>
        <taxon>Pseudomonadati</taxon>
        <taxon>Pseudomonadota</taxon>
        <taxon>Alphaproteobacteria</taxon>
        <taxon>Rhodobacterales</taxon>
        <taxon>Paracoccaceae</taxon>
        <taxon>Oceanicella</taxon>
    </lineage>
</organism>
<dbReference type="GO" id="GO:0004497">
    <property type="term" value="F:monooxygenase activity"/>
    <property type="evidence" value="ECO:0007669"/>
    <property type="project" value="UniProtKB-KW"/>
</dbReference>
<dbReference type="AlphaFoldDB" id="A0A1M7T7J9"/>
<keyword evidence="2" id="KW-0503">Monooxygenase</keyword>
<dbReference type="OrthoDB" id="9812754at2"/>
<dbReference type="InterPro" id="IPR050744">
    <property type="entry name" value="AI-2_Isomerase_LsrG"/>
</dbReference>
<reference evidence="2 3" key="1">
    <citation type="submission" date="2016-12" db="EMBL/GenBank/DDBJ databases">
        <authorList>
            <person name="Song W.-J."/>
            <person name="Kurnit D.M."/>
        </authorList>
    </citation>
    <scope>NUCLEOTIDE SEQUENCE [LARGE SCALE GENOMIC DNA]</scope>
    <source>
        <strain evidence="2 3">CGMCC 1.10808</strain>
    </source>
</reference>
<accession>A0A1M7T7J9</accession>
<evidence type="ECO:0000259" key="1">
    <source>
        <dbReference type="PROSITE" id="PS51725"/>
    </source>
</evidence>
<dbReference type="RefSeq" id="WP_072747229.1">
    <property type="nucleotide sequence ID" value="NZ_FOHL01000005.1"/>
</dbReference>
<dbReference type="PROSITE" id="PS51725">
    <property type="entry name" value="ABM"/>
    <property type="match status" value="1"/>
</dbReference>
<dbReference type="PANTHER" id="PTHR33336:SF1">
    <property type="entry name" value="(4S)-4-HYDROXY-5-PHOSPHONOOXYPENTANE-2,3-DIONE ISOMERASE"/>
    <property type="match status" value="1"/>
</dbReference>
<dbReference type="Gene3D" id="3.30.70.100">
    <property type="match status" value="1"/>
</dbReference>
<dbReference type="STRING" id="1189325.SAMN04488119_1059"/>
<keyword evidence="3" id="KW-1185">Reference proteome</keyword>
<evidence type="ECO:0000313" key="3">
    <source>
        <dbReference type="Proteomes" id="UP000184066"/>
    </source>
</evidence>
<proteinExistence type="predicted"/>
<name>A0A1M7T7J9_9RHOB</name>
<protein>
    <submittedName>
        <fullName evidence="2">Quinol monooxygenase YgiN</fullName>
    </submittedName>
</protein>
<gene>
    <name evidence="2" type="ORF">SAMN05216200_1058</name>
</gene>
<evidence type="ECO:0000313" key="2">
    <source>
        <dbReference type="EMBL" id="SHN66689.1"/>
    </source>
</evidence>
<dbReference type="PANTHER" id="PTHR33336">
    <property type="entry name" value="QUINOL MONOOXYGENASE YGIN-RELATED"/>
    <property type="match status" value="1"/>
</dbReference>
<dbReference type="InterPro" id="IPR007138">
    <property type="entry name" value="ABM_dom"/>
</dbReference>
<dbReference type="InterPro" id="IPR011008">
    <property type="entry name" value="Dimeric_a/b-barrel"/>
</dbReference>
<keyword evidence="2" id="KW-0560">Oxidoreductase</keyword>